<evidence type="ECO:0000313" key="2">
    <source>
        <dbReference type="Proteomes" id="UP001628091"/>
    </source>
</evidence>
<dbReference type="EMBL" id="BAAFZP010000001">
    <property type="protein sequence ID" value="GAB1583338.1"/>
    <property type="molecule type" value="Genomic_DNA"/>
</dbReference>
<dbReference type="Pfam" id="PF16157">
    <property type="entry name" value="DUF4865"/>
    <property type="match status" value="1"/>
</dbReference>
<sequence>MEVAMFMKQYIHRLPADYDMNRIRTRAAALGPHWDRTEGLGFKAFIAQQRGFNGARNNAYSSLYLWLDDEAVTDFITSDRFRAVIDGFGRPHIETWIPLDIHLGNAETARSVYREDLDIDTDLAELKHREIARNNILARHADTLAAVTAIDLSTWRLSRFLLSAEKARTPETGSAYEVLHLAKPGLPTLLAAA</sequence>
<reference evidence="1 2" key="1">
    <citation type="submission" date="2024-10" db="EMBL/GenBank/DDBJ databases">
        <title>Isolation, draft genome sequencing and identification of Phyllobacterium sp. NSA23, isolated from leaf soil.</title>
        <authorList>
            <person name="Akita H."/>
        </authorList>
    </citation>
    <scope>NUCLEOTIDE SEQUENCE [LARGE SCALE GENOMIC DNA]</scope>
    <source>
        <strain evidence="1 2">NSA23</strain>
    </source>
</reference>
<dbReference type="Proteomes" id="UP001628091">
    <property type="component" value="Unassembled WGS sequence"/>
</dbReference>
<gene>
    <name evidence="1" type="ORF">PPNSA23_32810</name>
</gene>
<protein>
    <submittedName>
        <fullName evidence="1">DUF4865 family protein</fullName>
    </submittedName>
</protein>
<name>A0ABQ0H348_9HYPH</name>
<dbReference type="InterPro" id="IPR032349">
    <property type="entry name" value="DUF4865"/>
</dbReference>
<accession>A0ABQ0H348</accession>
<comment type="caution">
    <text evidence="1">The sequence shown here is derived from an EMBL/GenBank/DDBJ whole genome shotgun (WGS) entry which is preliminary data.</text>
</comment>
<keyword evidence="2" id="KW-1185">Reference proteome</keyword>
<evidence type="ECO:0000313" key="1">
    <source>
        <dbReference type="EMBL" id="GAB1583338.1"/>
    </source>
</evidence>
<organism evidence="1 2">
    <name type="scientific">Phyllobacterium phragmitis</name>
    <dbReference type="NCBI Taxonomy" id="2670329"/>
    <lineage>
        <taxon>Bacteria</taxon>
        <taxon>Pseudomonadati</taxon>
        <taxon>Pseudomonadota</taxon>
        <taxon>Alphaproteobacteria</taxon>
        <taxon>Hyphomicrobiales</taxon>
        <taxon>Phyllobacteriaceae</taxon>
        <taxon>Phyllobacterium</taxon>
    </lineage>
</organism>
<proteinExistence type="predicted"/>